<name>A0A556MN71_9FLAO</name>
<evidence type="ECO:0000313" key="2">
    <source>
        <dbReference type="Proteomes" id="UP000316008"/>
    </source>
</evidence>
<dbReference type="AlphaFoldDB" id="A0A556MN71"/>
<comment type="caution">
    <text evidence="1">The sequence shown here is derived from an EMBL/GenBank/DDBJ whole genome shotgun (WGS) entry which is preliminary data.</text>
</comment>
<keyword evidence="2" id="KW-1185">Reference proteome</keyword>
<dbReference type="Proteomes" id="UP000316008">
    <property type="component" value="Unassembled WGS sequence"/>
</dbReference>
<reference evidence="1 2" key="1">
    <citation type="submission" date="2019-07" db="EMBL/GenBank/DDBJ databases">
        <authorList>
            <person name="Huq M.A."/>
        </authorList>
    </citation>
    <scope>NUCLEOTIDE SEQUENCE [LARGE SCALE GENOMIC DNA]</scope>
    <source>
        <strain evidence="1 2">MAH-3</strain>
    </source>
</reference>
<organism evidence="1 2">
    <name type="scientific">Fluviicola chungangensis</name>
    <dbReference type="NCBI Taxonomy" id="2597671"/>
    <lineage>
        <taxon>Bacteria</taxon>
        <taxon>Pseudomonadati</taxon>
        <taxon>Bacteroidota</taxon>
        <taxon>Flavobacteriia</taxon>
        <taxon>Flavobacteriales</taxon>
        <taxon>Crocinitomicaceae</taxon>
        <taxon>Fluviicola</taxon>
    </lineage>
</organism>
<accession>A0A556MN71</accession>
<sequence length="266" mass="30458">MQFDLFPYGKPFHLILGLRILKPLSLRITVFDSNTKRVYAQRRLKLAKSLDLKMKMPIVPDELTARIVAENETPGQTGFALERIEVKPDTKCPLELTDDDRKFIAFIKWFATELPRLEAGEKGTIYQSEGFSILYLDQLKDGGTELTTPARIDRNSGMIEVSKKAIVDYTVPMLMIMLLHEYGHKYKNPEFGKAIANELTADIIAVHMALNLGFDYTEVENCYRAVFAKKDTELNRKRMKAISEFIQLFRANESCRCKPKSHASRS</sequence>
<proteinExistence type="predicted"/>
<protein>
    <submittedName>
        <fullName evidence="1">Uncharacterized protein</fullName>
    </submittedName>
</protein>
<dbReference type="RefSeq" id="WP_144334079.1">
    <property type="nucleotide sequence ID" value="NZ_VLPL01000008.1"/>
</dbReference>
<evidence type="ECO:0000313" key="1">
    <source>
        <dbReference type="EMBL" id="TSJ41268.1"/>
    </source>
</evidence>
<dbReference type="EMBL" id="VLPL01000008">
    <property type="protein sequence ID" value="TSJ41268.1"/>
    <property type="molecule type" value="Genomic_DNA"/>
</dbReference>
<gene>
    <name evidence="1" type="ORF">FO442_15265</name>
</gene>
<dbReference type="OrthoDB" id="1413352at2"/>